<dbReference type="SUPFAM" id="SSF56281">
    <property type="entry name" value="Metallo-hydrolase/oxidoreductase"/>
    <property type="match status" value="1"/>
</dbReference>
<evidence type="ECO:0000313" key="2">
    <source>
        <dbReference type="EMBL" id="GAA3181113.1"/>
    </source>
</evidence>
<gene>
    <name evidence="2" type="ORF">GCM10010531_39160</name>
</gene>
<dbReference type="EMBL" id="BAAAVV010000013">
    <property type="protein sequence ID" value="GAA3181113.1"/>
    <property type="molecule type" value="Genomic_DNA"/>
</dbReference>
<reference evidence="3" key="1">
    <citation type="journal article" date="2019" name="Int. J. Syst. Evol. Microbiol.">
        <title>The Global Catalogue of Microorganisms (GCM) 10K type strain sequencing project: providing services to taxonomists for standard genome sequencing and annotation.</title>
        <authorList>
            <consortium name="The Broad Institute Genomics Platform"/>
            <consortium name="The Broad Institute Genome Sequencing Center for Infectious Disease"/>
            <person name="Wu L."/>
            <person name="Ma J."/>
        </authorList>
    </citation>
    <scope>NUCLEOTIDE SEQUENCE [LARGE SCALE GENOMIC DNA]</scope>
    <source>
        <strain evidence="3">JCM 15614</strain>
    </source>
</reference>
<dbReference type="Pfam" id="PF12706">
    <property type="entry name" value="Lactamase_B_2"/>
    <property type="match status" value="1"/>
</dbReference>
<dbReference type="InterPro" id="IPR050114">
    <property type="entry name" value="UPF0173_UPF0282_UlaG_hydrolase"/>
</dbReference>
<dbReference type="InterPro" id="IPR001279">
    <property type="entry name" value="Metallo-B-lactamas"/>
</dbReference>
<dbReference type="PANTHER" id="PTHR43546:SF3">
    <property type="entry name" value="UPF0173 METAL-DEPENDENT HYDROLASE MJ1163"/>
    <property type="match status" value="1"/>
</dbReference>
<protein>
    <submittedName>
        <fullName evidence="2">MBL fold metallo-hydrolase</fullName>
    </submittedName>
</protein>
<dbReference type="InterPro" id="IPR036866">
    <property type="entry name" value="RibonucZ/Hydroxyglut_hydro"/>
</dbReference>
<sequence>MNVRVNPDGNVGAARDTSPVVTPALHFLGHSTVRVEIAGRTVLTDPVLTRRIGPLRRVVPVPDPDTWADVDLVLISHLHGDHLHLPSLRLLGTDTRIVVPRGAGDWLRRRGFAHVAEIGAGETLSDGDLRITGVRAEHSGHRFGPRLTHGPDTEAVGHLLEGGGSTVYVSGDTALHDSMPLLGDRAVDVALLPVWGWGPNLGPGHLDPVEAAEAVALIRPRIAVPVHWGTLTVPGIGPRSPLGARMRRLLVEPPRRFAAAVAERALATTVLVTEPGASVALPSFARPAPALGAA</sequence>
<organism evidence="2 3">
    <name type="scientific">Blastococcus jejuensis</name>
    <dbReference type="NCBI Taxonomy" id="351224"/>
    <lineage>
        <taxon>Bacteria</taxon>
        <taxon>Bacillati</taxon>
        <taxon>Actinomycetota</taxon>
        <taxon>Actinomycetes</taxon>
        <taxon>Geodermatophilales</taxon>
        <taxon>Geodermatophilaceae</taxon>
        <taxon>Blastococcus</taxon>
    </lineage>
</organism>
<proteinExistence type="predicted"/>
<evidence type="ECO:0000313" key="3">
    <source>
        <dbReference type="Proteomes" id="UP001499924"/>
    </source>
</evidence>
<comment type="caution">
    <text evidence="2">The sequence shown here is derived from an EMBL/GenBank/DDBJ whole genome shotgun (WGS) entry which is preliminary data.</text>
</comment>
<dbReference type="PANTHER" id="PTHR43546">
    <property type="entry name" value="UPF0173 METAL-DEPENDENT HYDROLASE MJ1163-RELATED"/>
    <property type="match status" value="1"/>
</dbReference>
<accession>A0ABP6PJU1</accession>
<dbReference type="Proteomes" id="UP001499924">
    <property type="component" value="Unassembled WGS sequence"/>
</dbReference>
<feature type="domain" description="Metallo-beta-lactamase" evidence="1">
    <location>
        <begin position="40"/>
        <end position="228"/>
    </location>
</feature>
<evidence type="ECO:0000259" key="1">
    <source>
        <dbReference type="Pfam" id="PF12706"/>
    </source>
</evidence>
<name>A0ABP6PJU1_9ACTN</name>
<keyword evidence="3" id="KW-1185">Reference proteome</keyword>
<dbReference type="Gene3D" id="3.60.15.10">
    <property type="entry name" value="Ribonuclease Z/Hydroxyacylglutathione hydrolase-like"/>
    <property type="match status" value="1"/>
</dbReference>